<name>A0A0N1IQL8_PAPMA</name>
<dbReference type="InParanoid" id="A0A0N1IQL8"/>
<accession>A0A0N1IQL8</accession>
<comment type="caution">
    <text evidence="1">The sequence shown here is derived from an EMBL/GenBank/DDBJ whole genome shotgun (WGS) entry which is preliminary data.</text>
</comment>
<dbReference type="EMBL" id="LADJ01034703">
    <property type="protein sequence ID" value="KPJ21269.1"/>
    <property type="molecule type" value="Genomic_DNA"/>
</dbReference>
<dbReference type="Proteomes" id="UP000053240">
    <property type="component" value="Unassembled WGS sequence"/>
</dbReference>
<gene>
    <name evidence="1" type="ORF">RR48_00338</name>
</gene>
<evidence type="ECO:0000313" key="2">
    <source>
        <dbReference type="Proteomes" id="UP000053240"/>
    </source>
</evidence>
<keyword evidence="2" id="KW-1185">Reference proteome</keyword>
<proteinExistence type="predicted"/>
<sequence>MGWVLVSDATCSDTLAPSHLHETNNRAGAACEAAEKAKANRYRGLGSEYEFVPFGVETLGPWGSSARRLFKQKG</sequence>
<reference evidence="1 2" key="1">
    <citation type="journal article" date="2015" name="Nat. Commun.">
        <title>Outbred genome sequencing and CRISPR/Cas9 gene editing in butterflies.</title>
        <authorList>
            <person name="Li X."/>
            <person name="Fan D."/>
            <person name="Zhang W."/>
            <person name="Liu G."/>
            <person name="Zhang L."/>
            <person name="Zhao L."/>
            <person name="Fang X."/>
            <person name="Chen L."/>
            <person name="Dong Y."/>
            <person name="Chen Y."/>
            <person name="Ding Y."/>
            <person name="Zhao R."/>
            <person name="Feng M."/>
            <person name="Zhu Y."/>
            <person name="Feng Y."/>
            <person name="Jiang X."/>
            <person name="Zhu D."/>
            <person name="Xiang H."/>
            <person name="Feng X."/>
            <person name="Li S."/>
            <person name="Wang J."/>
            <person name="Zhang G."/>
            <person name="Kronforst M.R."/>
            <person name="Wang W."/>
        </authorList>
    </citation>
    <scope>NUCLEOTIDE SEQUENCE [LARGE SCALE GENOMIC DNA]</scope>
    <source>
        <strain evidence="1">Ya'a_city_454_Pm</strain>
        <tissue evidence="1">Whole body</tissue>
    </source>
</reference>
<evidence type="ECO:0000313" key="1">
    <source>
        <dbReference type="EMBL" id="KPJ21269.1"/>
    </source>
</evidence>
<dbReference type="AlphaFoldDB" id="A0A0N1IQL8"/>
<organism evidence="1 2">
    <name type="scientific">Papilio machaon</name>
    <name type="common">Old World swallowtail butterfly</name>
    <dbReference type="NCBI Taxonomy" id="76193"/>
    <lineage>
        <taxon>Eukaryota</taxon>
        <taxon>Metazoa</taxon>
        <taxon>Ecdysozoa</taxon>
        <taxon>Arthropoda</taxon>
        <taxon>Hexapoda</taxon>
        <taxon>Insecta</taxon>
        <taxon>Pterygota</taxon>
        <taxon>Neoptera</taxon>
        <taxon>Endopterygota</taxon>
        <taxon>Lepidoptera</taxon>
        <taxon>Glossata</taxon>
        <taxon>Ditrysia</taxon>
        <taxon>Papilionoidea</taxon>
        <taxon>Papilionidae</taxon>
        <taxon>Papilioninae</taxon>
        <taxon>Papilio</taxon>
    </lineage>
</organism>
<protein>
    <submittedName>
        <fullName evidence="1">Uncharacterized protein</fullName>
    </submittedName>
</protein>
<dbReference type="STRING" id="76193.A0A0N1IQL8"/>